<organism evidence="1 2">
    <name type="scientific">Collybiopsis luxurians FD-317 M1</name>
    <dbReference type="NCBI Taxonomy" id="944289"/>
    <lineage>
        <taxon>Eukaryota</taxon>
        <taxon>Fungi</taxon>
        <taxon>Dikarya</taxon>
        <taxon>Basidiomycota</taxon>
        <taxon>Agaricomycotina</taxon>
        <taxon>Agaricomycetes</taxon>
        <taxon>Agaricomycetidae</taxon>
        <taxon>Agaricales</taxon>
        <taxon>Marasmiineae</taxon>
        <taxon>Omphalotaceae</taxon>
        <taxon>Collybiopsis</taxon>
        <taxon>Collybiopsis luxurians</taxon>
    </lineage>
</organism>
<dbReference type="Proteomes" id="UP000053593">
    <property type="component" value="Unassembled WGS sequence"/>
</dbReference>
<dbReference type="AlphaFoldDB" id="A0A0D0CNB5"/>
<evidence type="ECO:0000313" key="2">
    <source>
        <dbReference type="Proteomes" id="UP000053593"/>
    </source>
</evidence>
<dbReference type="HOGENOM" id="CLU_1586674_0_0_1"/>
<sequence length="168" mass="19194">MALVSALGRLLNALTQDIIPHIWAQAQRLLAMDLAFFSEFGYVYTSLSTQCRDRRSNYKLEMLLWLKVWEGDVLLNADAMVEGISDEATLDETIKKFDSDVKKAGKEEAGALGMDIDEPLEMPIEIERAEDPSLVIWRRSLKQFKQLRDGFAKVGMAKDKYSKEYRVI</sequence>
<accession>A0A0D0CNB5</accession>
<keyword evidence="2" id="KW-1185">Reference proteome</keyword>
<name>A0A0D0CNB5_9AGAR</name>
<dbReference type="EMBL" id="KN834795">
    <property type="protein sequence ID" value="KIK56758.1"/>
    <property type="molecule type" value="Genomic_DNA"/>
</dbReference>
<reference evidence="1 2" key="1">
    <citation type="submission" date="2014-04" db="EMBL/GenBank/DDBJ databases">
        <title>Evolutionary Origins and Diversification of the Mycorrhizal Mutualists.</title>
        <authorList>
            <consortium name="DOE Joint Genome Institute"/>
            <consortium name="Mycorrhizal Genomics Consortium"/>
            <person name="Kohler A."/>
            <person name="Kuo A."/>
            <person name="Nagy L.G."/>
            <person name="Floudas D."/>
            <person name="Copeland A."/>
            <person name="Barry K.W."/>
            <person name="Cichocki N."/>
            <person name="Veneault-Fourrey C."/>
            <person name="LaButti K."/>
            <person name="Lindquist E.A."/>
            <person name="Lipzen A."/>
            <person name="Lundell T."/>
            <person name="Morin E."/>
            <person name="Murat C."/>
            <person name="Riley R."/>
            <person name="Ohm R."/>
            <person name="Sun H."/>
            <person name="Tunlid A."/>
            <person name="Henrissat B."/>
            <person name="Grigoriev I.V."/>
            <person name="Hibbett D.S."/>
            <person name="Martin F."/>
        </authorList>
    </citation>
    <scope>NUCLEOTIDE SEQUENCE [LARGE SCALE GENOMIC DNA]</scope>
    <source>
        <strain evidence="1 2">FD-317 M1</strain>
    </source>
</reference>
<gene>
    <name evidence="1" type="ORF">GYMLUDRAFT_247538</name>
</gene>
<protein>
    <submittedName>
        <fullName evidence="1">Uncharacterized protein</fullName>
    </submittedName>
</protein>
<evidence type="ECO:0000313" key="1">
    <source>
        <dbReference type="EMBL" id="KIK56758.1"/>
    </source>
</evidence>
<proteinExistence type="predicted"/>